<dbReference type="OrthoDB" id="8111537at2"/>
<dbReference type="Pfam" id="PF00326">
    <property type="entry name" value="Peptidase_S9"/>
    <property type="match status" value="1"/>
</dbReference>
<keyword evidence="1" id="KW-0732">Signal</keyword>
<evidence type="ECO:0000256" key="1">
    <source>
        <dbReference type="SAM" id="SignalP"/>
    </source>
</evidence>
<organism evidence="3 4">
    <name type="scientific">Streptomyces reniochalinae</name>
    <dbReference type="NCBI Taxonomy" id="2250578"/>
    <lineage>
        <taxon>Bacteria</taxon>
        <taxon>Bacillati</taxon>
        <taxon>Actinomycetota</taxon>
        <taxon>Actinomycetes</taxon>
        <taxon>Kitasatosporales</taxon>
        <taxon>Streptomycetaceae</taxon>
        <taxon>Streptomyces</taxon>
    </lineage>
</organism>
<dbReference type="PANTHER" id="PTHR12277">
    <property type="entry name" value="ALPHA/BETA HYDROLASE DOMAIN-CONTAINING PROTEIN"/>
    <property type="match status" value="1"/>
</dbReference>
<evidence type="ECO:0000259" key="2">
    <source>
        <dbReference type="Pfam" id="PF00326"/>
    </source>
</evidence>
<dbReference type="InterPro" id="IPR001375">
    <property type="entry name" value="Peptidase_S9_cat"/>
</dbReference>
<dbReference type="EMBL" id="QOIM01000038">
    <property type="protein sequence ID" value="RCG16386.1"/>
    <property type="molecule type" value="Genomic_DNA"/>
</dbReference>
<comment type="caution">
    <text evidence="3">The sequence shown here is derived from an EMBL/GenBank/DDBJ whole genome shotgun (WGS) entry which is preliminary data.</text>
</comment>
<protein>
    <recommendedName>
        <fullName evidence="2">Peptidase S9 prolyl oligopeptidase catalytic domain-containing protein</fullName>
    </recommendedName>
</protein>
<name>A0A367EE82_9ACTN</name>
<sequence length="385" mass="41075">MRLRTAALAATTVLGTGAAALAAGRYAADVALRPVRARGEAAGKTTAGFEGTRLTVQSHDDGRIAVTRSLAAGLPGIYGLTGRGAHAVVGPVMEDETAARSRPHTVVRELRRVSRGRLSTGATVRLTPQVHVGDPGEALGLEYTDVRIPGELGELPAWFVPGARGSWVITVHGLGATREHPMTLFPFYVSRRMPVLDIGYRGDPGAPPCPDGIGHLGNSEWRDLDAAIRYAVEHGAGRVILHGWSSGATMALHAAAHSPLRDRVAGLVLDSPVLDWQHTVRALASSHGTPKALLPLVVRAVQGRAGLPEDREAPLVDPAKLTVPTLLLHGPADTVAPWEGSRELAARRERLVSLHRIPHAPHAAMWNADPHGYEEKLRRFLTPFM</sequence>
<accession>A0A367EE82</accession>
<feature type="chain" id="PRO_5016752910" description="Peptidase S9 prolyl oligopeptidase catalytic domain-containing protein" evidence="1">
    <location>
        <begin position="23"/>
        <end position="385"/>
    </location>
</feature>
<feature type="signal peptide" evidence="1">
    <location>
        <begin position="1"/>
        <end position="22"/>
    </location>
</feature>
<dbReference type="RefSeq" id="WP_114016973.1">
    <property type="nucleotide sequence ID" value="NZ_QOIM01000038.1"/>
</dbReference>
<keyword evidence="4" id="KW-1185">Reference proteome</keyword>
<dbReference type="SUPFAM" id="SSF53474">
    <property type="entry name" value="alpha/beta-Hydrolases"/>
    <property type="match status" value="1"/>
</dbReference>
<dbReference type="GO" id="GO:0006508">
    <property type="term" value="P:proteolysis"/>
    <property type="evidence" value="ECO:0007669"/>
    <property type="project" value="InterPro"/>
</dbReference>
<dbReference type="Gene3D" id="3.40.50.1820">
    <property type="entry name" value="alpha/beta hydrolase"/>
    <property type="match status" value="1"/>
</dbReference>
<dbReference type="AlphaFoldDB" id="A0A367EE82"/>
<feature type="domain" description="Peptidase S9 prolyl oligopeptidase catalytic" evidence="2">
    <location>
        <begin position="212"/>
        <end position="364"/>
    </location>
</feature>
<gene>
    <name evidence="3" type="ORF">DQ392_19690</name>
</gene>
<reference evidence="3 4" key="1">
    <citation type="submission" date="2018-06" db="EMBL/GenBank/DDBJ databases">
        <title>Streptomyces reniochalinae sp. nov. and Streptomyces diacarnus sp. nov. from marine sponges.</title>
        <authorList>
            <person name="Li L."/>
        </authorList>
    </citation>
    <scope>NUCLEOTIDE SEQUENCE [LARGE SCALE GENOMIC DNA]</scope>
    <source>
        <strain evidence="3 4">LHW50302</strain>
    </source>
</reference>
<dbReference type="InterPro" id="IPR029058">
    <property type="entry name" value="AB_hydrolase_fold"/>
</dbReference>
<evidence type="ECO:0000313" key="3">
    <source>
        <dbReference type="EMBL" id="RCG16386.1"/>
    </source>
</evidence>
<dbReference type="PANTHER" id="PTHR12277:SF79">
    <property type="entry name" value="XAA-PRO DIPEPTIDYL-PEPTIDASE-RELATED"/>
    <property type="match status" value="1"/>
</dbReference>
<dbReference type="Proteomes" id="UP000253507">
    <property type="component" value="Unassembled WGS sequence"/>
</dbReference>
<evidence type="ECO:0000313" key="4">
    <source>
        <dbReference type="Proteomes" id="UP000253507"/>
    </source>
</evidence>
<proteinExistence type="predicted"/>
<dbReference type="GO" id="GO:0008236">
    <property type="term" value="F:serine-type peptidase activity"/>
    <property type="evidence" value="ECO:0007669"/>
    <property type="project" value="InterPro"/>
</dbReference>